<protein>
    <submittedName>
        <fullName evidence="1">Uncharacterized protein</fullName>
    </submittedName>
</protein>
<sequence length="115" mass="13779">MNYKKGDFELESDYEVRVLREEQGDLDLYMDMDDRVINLFLPSSNGNPISRLQLPKVKGILIRFWDHEDSHTATVHFLRNIDLQSHFLNFELQYKGYKIVIQNKAYYIDFICKEK</sequence>
<dbReference type="EMBL" id="JACHEN010000027">
    <property type="protein sequence ID" value="MBB6217723.1"/>
    <property type="molecule type" value="Genomic_DNA"/>
</dbReference>
<name>A0A841KWH7_9FIRM</name>
<dbReference type="RefSeq" id="WP_184312217.1">
    <property type="nucleotide sequence ID" value="NZ_JACHEN010000027.1"/>
</dbReference>
<dbReference type="Proteomes" id="UP000579281">
    <property type="component" value="Unassembled WGS sequence"/>
</dbReference>
<accession>A0A841KWH7</accession>
<comment type="caution">
    <text evidence="1">The sequence shown here is derived from an EMBL/GenBank/DDBJ whole genome shotgun (WGS) entry which is preliminary data.</text>
</comment>
<keyword evidence="2" id="KW-1185">Reference proteome</keyword>
<proteinExistence type="predicted"/>
<evidence type="ECO:0000313" key="2">
    <source>
        <dbReference type="Proteomes" id="UP000579281"/>
    </source>
</evidence>
<evidence type="ECO:0000313" key="1">
    <source>
        <dbReference type="EMBL" id="MBB6217723.1"/>
    </source>
</evidence>
<dbReference type="AlphaFoldDB" id="A0A841KWH7"/>
<reference evidence="1 2" key="1">
    <citation type="submission" date="2020-08" db="EMBL/GenBank/DDBJ databases">
        <title>Genomic Encyclopedia of Type Strains, Phase IV (KMG-IV): sequencing the most valuable type-strain genomes for metagenomic binning, comparative biology and taxonomic classification.</title>
        <authorList>
            <person name="Goeker M."/>
        </authorList>
    </citation>
    <scope>NUCLEOTIDE SEQUENCE [LARGE SCALE GENOMIC DNA]</scope>
    <source>
        <strain evidence="1 2">DSM 103526</strain>
    </source>
</reference>
<organism evidence="1 2">
    <name type="scientific">Anaerosolibacter carboniphilus</name>
    <dbReference type="NCBI Taxonomy" id="1417629"/>
    <lineage>
        <taxon>Bacteria</taxon>
        <taxon>Bacillati</taxon>
        <taxon>Bacillota</taxon>
        <taxon>Clostridia</taxon>
        <taxon>Peptostreptococcales</taxon>
        <taxon>Thermotaleaceae</taxon>
        <taxon>Anaerosolibacter</taxon>
    </lineage>
</organism>
<gene>
    <name evidence="1" type="ORF">HNQ80_003846</name>
</gene>